<evidence type="ECO:0000313" key="2">
    <source>
        <dbReference type="Proteomes" id="UP000728032"/>
    </source>
</evidence>
<dbReference type="EMBL" id="OC933704">
    <property type="protein sequence ID" value="CAD7659971.1"/>
    <property type="molecule type" value="Genomic_DNA"/>
</dbReference>
<dbReference type="EMBL" id="CAJPVJ010018879">
    <property type="protein sequence ID" value="CAG2177109.1"/>
    <property type="molecule type" value="Genomic_DNA"/>
</dbReference>
<evidence type="ECO:0000313" key="1">
    <source>
        <dbReference type="EMBL" id="CAD7659971.1"/>
    </source>
</evidence>
<name>A0A7R9MIP0_9ACAR</name>
<protein>
    <submittedName>
        <fullName evidence="1">Uncharacterized protein</fullName>
    </submittedName>
</protein>
<proteinExistence type="predicted"/>
<organism evidence="1">
    <name type="scientific">Oppiella nova</name>
    <dbReference type="NCBI Taxonomy" id="334625"/>
    <lineage>
        <taxon>Eukaryota</taxon>
        <taxon>Metazoa</taxon>
        <taxon>Ecdysozoa</taxon>
        <taxon>Arthropoda</taxon>
        <taxon>Chelicerata</taxon>
        <taxon>Arachnida</taxon>
        <taxon>Acari</taxon>
        <taxon>Acariformes</taxon>
        <taxon>Sarcoptiformes</taxon>
        <taxon>Oribatida</taxon>
        <taxon>Brachypylina</taxon>
        <taxon>Oppioidea</taxon>
        <taxon>Oppiidae</taxon>
        <taxon>Oppiella</taxon>
    </lineage>
</organism>
<sequence length="281" mass="32935">MNPSNQVLLNPDFLINNLVTDCRKVQNSSDGLKRRRVKVLTANKIKDKYKKLEKHKKRVIKEWKNQYINSLTIYPFSSPMGQRVADSLKSECFDKLKVESMVRKYEIYCSLKIRHREKAENKLNKWKPRNIERLTTGLELSQRSHAMGFHQYSFTRRQRLEKLKRTETGIDWKSRITAFTCNPNVQVMVPKLYWCPICSKTIQVDHSCDMSAKCDMNSSKVPILNLSSNGLSQQMVLRGDNKRRNDENLAQNAHEICHKKHKKLSPKKSPKVCRIDLNEED</sequence>
<keyword evidence="2" id="KW-1185">Reference proteome</keyword>
<dbReference type="AlphaFoldDB" id="A0A7R9MIP0"/>
<reference evidence="1" key="1">
    <citation type="submission" date="2020-11" db="EMBL/GenBank/DDBJ databases">
        <authorList>
            <person name="Tran Van P."/>
        </authorList>
    </citation>
    <scope>NUCLEOTIDE SEQUENCE</scope>
</reference>
<dbReference type="Proteomes" id="UP000728032">
    <property type="component" value="Unassembled WGS sequence"/>
</dbReference>
<accession>A0A7R9MIP0</accession>
<gene>
    <name evidence="1" type="ORF">ONB1V03_LOCUS16542</name>
</gene>
<dbReference type="OrthoDB" id="6532402at2759"/>